<evidence type="ECO:0008006" key="4">
    <source>
        <dbReference type="Google" id="ProtNLM"/>
    </source>
</evidence>
<dbReference type="Proteomes" id="UP000178315">
    <property type="component" value="Unassembled WGS sequence"/>
</dbReference>
<feature type="transmembrane region" description="Helical" evidence="1">
    <location>
        <begin position="555"/>
        <end position="572"/>
    </location>
</feature>
<feature type="transmembrane region" description="Helical" evidence="1">
    <location>
        <begin position="174"/>
        <end position="191"/>
    </location>
</feature>
<comment type="caution">
    <text evidence="2">The sequence shown here is derived from an EMBL/GenBank/DDBJ whole genome shotgun (WGS) entry which is preliminary data.</text>
</comment>
<feature type="transmembrane region" description="Helical" evidence="1">
    <location>
        <begin position="54"/>
        <end position="77"/>
    </location>
</feature>
<protein>
    <recommendedName>
        <fullName evidence="4">Glycosyltransferase RgtA/B/C/D-like domain-containing protein</fullName>
    </recommendedName>
</protein>
<keyword evidence="1" id="KW-0472">Membrane</keyword>
<keyword evidence="1" id="KW-0812">Transmembrane</keyword>
<feature type="transmembrane region" description="Helical" evidence="1">
    <location>
        <begin position="581"/>
        <end position="599"/>
    </location>
</feature>
<feature type="transmembrane region" description="Helical" evidence="1">
    <location>
        <begin position="493"/>
        <end position="511"/>
    </location>
</feature>
<evidence type="ECO:0000256" key="1">
    <source>
        <dbReference type="SAM" id="Phobius"/>
    </source>
</evidence>
<evidence type="ECO:0000313" key="2">
    <source>
        <dbReference type="EMBL" id="OGY73293.1"/>
    </source>
</evidence>
<feature type="transmembrane region" description="Helical" evidence="1">
    <location>
        <begin position="370"/>
        <end position="399"/>
    </location>
</feature>
<feature type="transmembrane region" description="Helical" evidence="1">
    <location>
        <begin position="141"/>
        <end position="162"/>
    </location>
</feature>
<evidence type="ECO:0000313" key="3">
    <source>
        <dbReference type="Proteomes" id="UP000178315"/>
    </source>
</evidence>
<feature type="transmembrane region" description="Helical" evidence="1">
    <location>
        <begin position="198"/>
        <end position="216"/>
    </location>
</feature>
<proteinExistence type="predicted"/>
<organism evidence="2 3">
    <name type="scientific">Candidatus Jacksonbacteria bacterium RIFCSPLOWO2_02_FULL_44_20</name>
    <dbReference type="NCBI Taxonomy" id="1798460"/>
    <lineage>
        <taxon>Bacteria</taxon>
        <taxon>Candidatus Jacksoniibacteriota</taxon>
    </lineage>
</organism>
<dbReference type="EMBL" id="MHJU01000014">
    <property type="protein sequence ID" value="OGY73293.1"/>
    <property type="molecule type" value="Genomic_DNA"/>
</dbReference>
<dbReference type="AlphaFoldDB" id="A0A1G2A8R5"/>
<feature type="transmembrane region" description="Helical" evidence="1">
    <location>
        <begin position="345"/>
        <end position="363"/>
    </location>
</feature>
<sequence>MIFIFLINTLVIINIHFLHSSLFGALFLVLYLIVNGYFVGKVTGKLFFIQESMIRLLFGALIVFLAVASFGGIFITFFRFNDFILSGVTLLVSLIAMEISEHNKGLFSVSMMREIIFNVLRSFRAIARELVNAPIPSVRTLILIAIILLFGLGFYTLFSLSYAEIYIKTPWDVIPDQFVLVIALLSLWLLYKIFTKPAFFLLVPIILFSLLQHLYIPAVYRLPYGGDTWRHTASMMEIEDNGFLSSSSYDTLKIGSFIMPSSVFTTSSYASFWAGGIFLNRALNVGLISIMVWWQYLIFSLALPILFFLLFDCICDKNRSVSLLGAFLPSLFFPMQAYGAVSLPVGFGFLVFMIFLLATVFWLKKREKKYFIALCIVLILLAIQYVVYVLFGALILGFLIVQKRTSRVLRIAYLIVSSALVPIISLFVSPNARLDILTTGASHILDFWKHTLLYLFGLKGMDGYYLHTGNLLWHSMRDRLTDLPLFSWNYLDTLLFFCFVAAISASIFWMCRRRAINNNPVSALFLYILFIGLMSIFLDRSYLGGIHLLTERLDLIIDTAFIFFLIGGFIAVRDRYGRQPIFLWTSIVILAVMVGSTYSSGPIHGRVTMSHYNAMQALYVDMLKTGRTDYCVLSEHFPLAALESSSRGRVKNGNFPIKYGYLEEGGKIFIKMFSRPDILWMKEAAQKSKTRGCYFVLDQRFLVDWNKTQIRWLLGREVIEVDDVHIWRYDISTL</sequence>
<feature type="transmembrane region" description="Helical" evidence="1">
    <location>
        <begin position="293"/>
        <end position="314"/>
    </location>
</feature>
<feature type="transmembrane region" description="Helical" evidence="1">
    <location>
        <begin position="411"/>
        <end position="430"/>
    </location>
</feature>
<feature type="transmembrane region" description="Helical" evidence="1">
    <location>
        <begin position="451"/>
        <end position="473"/>
    </location>
</feature>
<keyword evidence="1" id="KW-1133">Transmembrane helix</keyword>
<name>A0A1G2A8R5_9BACT</name>
<accession>A0A1G2A8R5</accession>
<feature type="transmembrane region" description="Helical" evidence="1">
    <location>
        <begin position="6"/>
        <end position="33"/>
    </location>
</feature>
<feature type="transmembrane region" description="Helical" evidence="1">
    <location>
        <begin position="523"/>
        <end position="543"/>
    </location>
</feature>
<gene>
    <name evidence="2" type="ORF">A3H61_00990</name>
</gene>
<reference evidence="2 3" key="1">
    <citation type="journal article" date="2016" name="Nat. Commun.">
        <title>Thousands of microbial genomes shed light on interconnected biogeochemical processes in an aquifer system.</title>
        <authorList>
            <person name="Anantharaman K."/>
            <person name="Brown C.T."/>
            <person name="Hug L.A."/>
            <person name="Sharon I."/>
            <person name="Castelle C.J."/>
            <person name="Probst A.J."/>
            <person name="Thomas B.C."/>
            <person name="Singh A."/>
            <person name="Wilkins M.J."/>
            <person name="Karaoz U."/>
            <person name="Brodie E.L."/>
            <person name="Williams K.H."/>
            <person name="Hubbard S.S."/>
            <person name="Banfield J.F."/>
        </authorList>
    </citation>
    <scope>NUCLEOTIDE SEQUENCE [LARGE SCALE GENOMIC DNA]</scope>
</reference>